<protein>
    <recommendedName>
        <fullName evidence="8">Cyanophycinase</fullName>
    </recommendedName>
</protein>
<keyword evidence="5" id="KW-0732">Signal</keyword>
<dbReference type="Pfam" id="PF03575">
    <property type="entry name" value="Peptidase_S51"/>
    <property type="match status" value="1"/>
</dbReference>
<evidence type="ECO:0000256" key="4">
    <source>
        <dbReference type="ARBA" id="ARBA00022825"/>
    </source>
</evidence>
<dbReference type="Gene3D" id="3.40.50.880">
    <property type="match status" value="1"/>
</dbReference>
<dbReference type="InterPro" id="IPR005320">
    <property type="entry name" value="Peptidase_S51"/>
</dbReference>
<keyword evidence="2" id="KW-0645">Protease</keyword>
<keyword evidence="3" id="KW-0378">Hydrolase</keyword>
<dbReference type="CDD" id="cd03145">
    <property type="entry name" value="GAT1_cyanophycinase"/>
    <property type="match status" value="1"/>
</dbReference>
<proteinExistence type="inferred from homology"/>
<dbReference type="EMBL" id="JAVRJZ010000013">
    <property type="protein sequence ID" value="KAK2714598.1"/>
    <property type="molecule type" value="Genomic_DNA"/>
</dbReference>
<gene>
    <name evidence="6" type="ORF">QYM36_008974</name>
</gene>
<dbReference type="PANTHER" id="PTHR36175:SF1">
    <property type="entry name" value="CYANOPHYCINASE"/>
    <property type="match status" value="1"/>
</dbReference>
<evidence type="ECO:0000313" key="6">
    <source>
        <dbReference type="EMBL" id="KAK2714598.1"/>
    </source>
</evidence>
<evidence type="ECO:0000256" key="2">
    <source>
        <dbReference type="ARBA" id="ARBA00022670"/>
    </source>
</evidence>
<feature type="signal peptide" evidence="5">
    <location>
        <begin position="1"/>
        <end position="17"/>
    </location>
</feature>
<sequence>MLRSLLLACLFGNIVKAQQLVLIGGGLTDGNTDVWNKVVELAGGRGVAKIGIFTTASADPADSATYYLDMFVNTYGAASAVHIPVTETSNNANDQEIADLIRQQTGFFFGGGDQLRVTKALKNLDGSDTLALLTLKQVFQDGAVVGGTSAGTACMGSTFMITSGRPYDSLVYGSYSGGPDPVYPDDLTYDENGGLGLLNGYIPDTHFSERGREARLIRLLQDTKNAVGGVTKGFGVDEDTALVIYNVGSNEEIGEVIGASGGVFFVDVSRLVSLPSETVDYSDIVTTFLTSGDTINLQTGEVTFAPWKTPLKGDEYYDNALSSKDILSSMVDAEWRYIAKRLFDNTFDDSVLSTSRERNPVQFTVKMDRINGNAYGGYLTDGTFIVSYTDLFVAIYESAFSRASRTEKIIKHVHKRNLKTET</sequence>
<evidence type="ECO:0008006" key="8">
    <source>
        <dbReference type="Google" id="ProtNLM"/>
    </source>
</evidence>
<evidence type="ECO:0000256" key="3">
    <source>
        <dbReference type="ARBA" id="ARBA00022801"/>
    </source>
</evidence>
<reference evidence="6" key="1">
    <citation type="submission" date="2023-07" db="EMBL/GenBank/DDBJ databases">
        <title>Chromosome-level genome assembly of Artemia franciscana.</title>
        <authorList>
            <person name="Jo E."/>
        </authorList>
    </citation>
    <scope>NUCLEOTIDE SEQUENCE</scope>
    <source>
        <tissue evidence="6">Whole body</tissue>
    </source>
</reference>
<dbReference type="Proteomes" id="UP001187531">
    <property type="component" value="Unassembled WGS sequence"/>
</dbReference>
<evidence type="ECO:0000256" key="1">
    <source>
        <dbReference type="ARBA" id="ARBA00006534"/>
    </source>
</evidence>
<name>A0AA88L0Q1_ARTSF</name>
<dbReference type="GO" id="GO:0008236">
    <property type="term" value="F:serine-type peptidase activity"/>
    <property type="evidence" value="ECO:0007669"/>
    <property type="project" value="UniProtKB-KW"/>
</dbReference>
<dbReference type="PANTHER" id="PTHR36175">
    <property type="entry name" value="CYANOPHYCINASE"/>
    <property type="match status" value="1"/>
</dbReference>
<accession>A0AA88L0Q1</accession>
<dbReference type="InterPro" id="IPR029062">
    <property type="entry name" value="Class_I_gatase-like"/>
</dbReference>
<evidence type="ECO:0000256" key="5">
    <source>
        <dbReference type="SAM" id="SignalP"/>
    </source>
</evidence>
<dbReference type="SUPFAM" id="SSF52317">
    <property type="entry name" value="Class I glutamine amidotransferase-like"/>
    <property type="match status" value="1"/>
</dbReference>
<dbReference type="GO" id="GO:0006508">
    <property type="term" value="P:proteolysis"/>
    <property type="evidence" value="ECO:0007669"/>
    <property type="project" value="UniProtKB-KW"/>
</dbReference>
<comment type="caution">
    <text evidence="6">The sequence shown here is derived from an EMBL/GenBank/DDBJ whole genome shotgun (WGS) entry which is preliminary data.</text>
</comment>
<keyword evidence="7" id="KW-1185">Reference proteome</keyword>
<keyword evidence="4" id="KW-0720">Serine protease</keyword>
<evidence type="ECO:0000313" key="7">
    <source>
        <dbReference type="Proteomes" id="UP001187531"/>
    </source>
</evidence>
<dbReference type="AlphaFoldDB" id="A0AA88L0Q1"/>
<feature type="chain" id="PRO_5041666633" description="Cyanophycinase" evidence="5">
    <location>
        <begin position="18"/>
        <end position="422"/>
    </location>
</feature>
<organism evidence="6 7">
    <name type="scientific">Artemia franciscana</name>
    <name type="common">Brine shrimp</name>
    <name type="synonym">Artemia sanfranciscana</name>
    <dbReference type="NCBI Taxonomy" id="6661"/>
    <lineage>
        <taxon>Eukaryota</taxon>
        <taxon>Metazoa</taxon>
        <taxon>Ecdysozoa</taxon>
        <taxon>Arthropoda</taxon>
        <taxon>Crustacea</taxon>
        <taxon>Branchiopoda</taxon>
        <taxon>Anostraca</taxon>
        <taxon>Artemiidae</taxon>
        <taxon>Artemia</taxon>
    </lineage>
</organism>
<comment type="similarity">
    <text evidence="1">Belongs to the peptidase S51 family.</text>
</comment>